<dbReference type="Gene3D" id="1.20.5.500">
    <property type="entry name" value="Single helix bin"/>
    <property type="match status" value="1"/>
</dbReference>
<sequence>MSLFRAIRVPLSVAQFRALSSAGRDPPAGSIRGGGGKFSEIEAAEENVYFKKLEREQLKQLRQLKEESAEHLQEEIAKSEERIVALKKSLKEQKKELSNLDKKT</sequence>
<protein>
    <recommendedName>
        <fullName evidence="9">Mitochondrial ATPase inhibitor</fullName>
    </recommendedName>
</protein>
<keyword evidence="8" id="KW-1185">Reference proteome</keyword>
<reference evidence="7 8" key="1">
    <citation type="journal article" date="2023" name="BMC Biol.">
        <title>The compact genome of the sponge Oopsacas minuta (Hexactinellida) is lacking key metazoan core genes.</title>
        <authorList>
            <person name="Santini S."/>
            <person name="Schenkelaars Q."/>
            <person name="Jourda C."/>
            <person name="Duchesne M."/>
            <person name="Belahbib H."/>
            <person name="Rocher C."/>
            <person name="Selva M."/>
            <person name="Riesgo A."/>
            <person name="Vervoort M."/>
            <person name="Leys S.P."/>
            <person name="Kodjabachian L."/>
            <person name="Le Bivic A."/>
            <person name="Borchiellini C."/>
            <person name="Claverie J.M."/>
            <person name="Renard E."/>
        </authorList>
    </citation>
    <scope>NUCLEOTIDE SEQUENCE [LARGE SCALE GENOMIC DNA]</scope>
    <source>
        <strain evidence="7">SPO-2</strain>
    </source>
</reference>
<feature type="coiled-coil region" evidence="6">
    <location>
        <begin position="41"/>
        <end position="103"/>
    </location>
</feature>
<comment type="caution">
    <text evidence="7">The sequence shown here is derived from an EMBL/GenBank/DDBJ whole genome shotgun (WGS) entry which is preliminary data.</text>
</comment>
<comment type="similarity">
    <text evidence="2">Belongs to the ATPase inhibitor family.</text>
</comment>
<evidence type="ECO:0000313" key="7">
    <source>
        <dbReference type="EMBL" id="KAI6656695.1"/>
    </source>
</evidence>
<organism evidence="7 8">
    <name type="scientific">Oopsacas minuta</name>
    <dbReference type="NCBI Taxonomy" id="111878"/>
    <lineage>
        <taxon>Eukaryota</taxon>
        <taxon>Metazoa</taxon>
        <taxon>Porifera</taxon>
        <taxon>Hexactinellida</taxon>
        <taxon>Hexasterophora</taxon>
        <taxon>Lyssacinosida</taxon>
        <taxon>Leucopsacidae</taxon>
        <taxon>Oopsacas</taxon>
    </lineage>
</organism>
<evidence type="ECO:0000256" key="3">
    <source>
        <dbReference type="ARBA" id="ARBA00022946"/>
    </source>
</evidence>
<dbReference type="PANTHER" id="PTHR48417">
    <property type="entry name" value="ATP SYNTHASE F1 SUBUNIT EPSILON"/>
    <property type="match status" value="1"/>
</dbReference>
<evidence type="ECO:0000256" key="5">
    <source>
        <dbReference type="ARBA" id="ARBA00023128"/>
    </source>
</evidence>
<dbReference type="GO" id="GO:0042030">
    <property type="term" value="F:ATPase inhibitor activity"/>
    <property type="evidence" value="ECO:0007669"/>
    <property type="project" value="InterPro"/>
</dbReference>
<evidence type="ECO:0008006" key="9">
    <source>
        <dbReference type="Google" id="ProtNLM"/>
    </source>
</evidence>
<gene>
    <name evidence="7" type="ORF">LOD99_16000</name>
</gene>
<dbReference type="InterPro" id="IPR007648">
    <property type="entry name" value="ATPase_inhibitor_mt"/>
</dbReference>
<evidence type="ECO:0000256" key="1">
    <source>
        <dbReference type="ARBA" id="ARBA00004173"/>
    </source>
</evidence>
<evidence type="ECO:0000313" key="8">
    <source>
        <dbReference type="Proteomes" id="UP001165289"/>
    </source>
</evidence>
<evidence type="ECO:0000256" key="2">
    <source>
        <dbReference type="ARBA" id="ARBA00010901"/>
    </source>
</evidence>
<dbReference type="GO" id="GO:0005739">
    <property type="term" value="C:mitochondrion"/>
    <property type="evidence" value="ECO:0007669"/>
    <property type="project" value="UniProtKB-SubCell"/>
</dbReference>
<keyword evidence="3" id="KW-0809">Transit peptide</keyword>
<evidence type="ECO:0000256" key="6">
    <source>
        <dbReference type="SAM" id="Coils"/>
    </source>
</evidence>
<dbReference type="EMBL" id="JAKMXF010000133">
    <property type="protein sequence ID" value="KAI6656695.1"/>
    <property type="molecule type" value="Genomic_DNA"/>
</dbReference>
<dbReference type="Pfam" id="PF04568">
    <property type="entry name" value="IATP"/>
    <property type="match status" value="1"/>
</dbReference>
<keyword evidence="4 6" id="KW-0175">Coiled coil</keyword>
<dbReference type="PANTHER" id="PTHR48417:SF1">
    <property type="entry name" value="ATP SYNTHASE F1 SUBUNIT EPSILON"/>
    <property type="match status" value="1"/>
</dbReference>
<keyword evidence="5" id="KW-0496">Mitochondrion</keyword>
<name>A0AAV7K7N1_9METZ</name>
<proteinExistence type="inferred from homology"/>
<comment type="subcellular location">
    <subcellularLocation>
        <location evidence="1">Mitochondrion</location>
    </subcellularLocation>
</comment>
<dbReference type="AlphaFoldDB" id="A0AAV7K7N1"/>
<dbReference type="SUPFAM" id="SSF64602">
    <property type="entry name" value="F1 ATPase inhibitor, IF1, C-terminal domain"/>
    <property type="match status" value="1"/>
</dbReference>
<dbReference type="Proteomes" id="UP001165289">
    <property type="component" value="Unassembled WGS sequence"/>
</dbReference>
<accession>A0AAV7K7N1</accession>
<evidence type="ECO:0000256" key="4">
    <source>
        <dbReference type="ARBA" id="ARBA00023054"/>
    </source>
</evidence>